<reference evidence="1 2" key="1">
    <citation type="submission" date="2008-05" db="EMBL/GenBank/DDBJ databases">
        <title>Complete sequence of plasmid of Geobacter lovleyi SZ.</title>
        <authorList>
            <consortium name="US DOE Joint Genome Institute"/>
            <person name="Lucas S."/>
            <person name="Copeland A."/>
            <person name="Lapidus A."/>
            <person name="Glavina del Rio T."/>
            <person name="Dalin E."/>
            <person name="Tice H."/>
            <person name="Bruce D."/>
            <person name="Goodwin L."/>
            <person name="Pitluck S."/>
            <person name="Chertkov O."/>
            <person name="Meincke L."/>
            <person name="Brettin T."/>
            <person name="Detter J.C."/>
            <person name="Han C."/>
            <person name="Tapia R."/>
            <person name="Kuske C.R."/>
            <person name="Schmutz J."/>
            <person name="Larimer F."/>
            <person name="Land M."/>
            <person name="Hauser L."/>
            <person name="Kyrpides N."/>
            <person name="Mikhailova N."/>
            <person name="Sung Y."/>
            <person name="Fletcher K.E."/>
            <person name="Ritalahti K.M."/>
            <person name="Loeffler F.E."/>
            <person name="Richardson P."/>
        </authorList>
    </citation>
    <scope>NUCLEOTIDE SEQUENCE [LARGE SCALE GENOMIC DNA]</scope>
    <source>
        <strain evidence="2">ATCC BAA-1151 / DSM 17278 / SZ</strain>
        <plasmid evidence="2">Plasmid pGLOV01</plasmid>
    </source>
</reference>
<protein>
    <submittedName>
        <fullName evidence="1">Uncharacterized protein</fullName>
    </submittedName>
</protein>
<sequence length="91" mass="9911">MTDKELYSLFAFEAAVLLGQTGVPENSETASKVYSEAPWVTILDTARTEGFLGFAIKLEDRICAWFSRLIEGSGKNSAYAIMGLTKHFAAG</sequence>
<keyword evidence="2" id="KW-1185">Reference proteome</keyword>
<evidence type="ECO:0000313" key="2">
    <source>
        <dbReference type="Proteomes" id="UP000002420"/>
    </source>
</evidence>
<dbReference type="EMBL" id="CP001090">
    <property type="protein sequence ID" value="ACD97400.1"/>
    <property type="molecule type" value="Genomic_DNA"/>
</dbReference>
<dbReference type="KEGG" id="glo:Glov_3702"/>
<gene>
    <name evidence="1" type="ordered locus">Glov_3702</name>
</gene>
<dbReference type="RefSeq" id="WP_012471718.1">
    <property type="nucleotide sequence ID" value="NC_010815.1"/>
</dbReference>
<proteinExistence type="predicted"/>
<evidence type="ECO:0000313" key="1">
    <source>
        <dbReference type="EMBL" id="ACD97400.1"/>
    </source>
</evidence>
<geneLocation type="plasmid" evidence="1 2">
    <name>pGLOV01</name>
</geneLocation>
<dbReference type="AlphaFoldDB" id="B3EBW8"/>
<dbReference type="HOGENOM" id="CLU_2422744_0_0_7"/>
<organism evidence="1 2">
    <name type="scientific">Trichlorobacter lovleyi (strain ATCC BAA-1151 / DSM 17278 / SZ)</name>
    <name type="common">Geobacter lovleyi</name>
    <dbReference type="NCBI Taxonomy" id="398767"/>
    <lineage>
        <taxon>Bacteria</taxon>
        <taxon>Pseudomonadati</taxon>
        <taxon>Thermodesulfobacteriota</taxon>
        <taxon>Desulfuromonadia</taxon>
        <taxon>Geobacterales</taxon>
        <taxon>Geobacteraceae</taxon>
        <taxon>Trichlorobacter</taxon>
    </lineage>
</organism>
<name>B3EBW8_TRIL1</name>
<keyword evidence="1" id="KW-0614">Plasmid</keyword>
<accession>B3EBW8</accession>
<dbReference type="Proteomes" id="UP000002420">
    <property type="component" value="Plasmid pGLOV01"/>
</dbReference>